<dbReference type="InterPro" id="IPR000182">
    <property type="entry name" value="GNAT_dom"/>
</dbReference>
<accession>A0A6J5M467</accession>
<evidence type="ECO:0000259" key="1">
    <source>
        <dbReference type="PROSITE" id="PS51186"/>
    </source>
</evidence>
<reference evidence="2" key="1">
    <citation type="submission" date="2020-04" db="EMBL/GenBank/DDBJ databases">
        <authorList>
            <person name="Chiriac C."/>
            <person name="Salcher M."/>
            <person name="Ghai R."/>
            <person name="Kavagutti S V."/>
        </authorList>
    </citation>
    <scope>NUCLEOTIDE SEQUENCE</scope>
</reference>
<dbReference type="Gene3D" id="3.40.630.30">
    <property type="match status" value="1"/>
</dbReference>
<evidence type="ECO:0000313" key="2">
    <source>
        <dbReference type="EMBL" id="CAB4141022.1"/>
    </source>
</evidence>
<name>A0A6J5M467_9CAUD</name>
<dbReference type="SUPFAM" id="SSF55729">
    <property type="entry name" value="Acyl-CoA N-acyltransferases (Nat)"/>
    <property type="match status" value="1"/>
</dbReference>
<gene>
    <name evidence="2" type="ORF">UFOVP411_17</name>
</gene>
<protein>
    <submittedName>
        <fullName evidence="2">NAT_SF domain containing protein</fullName>
    </submittedName>
</protein>
<dbReference type="CDD" id="cd04301">
    <property type="entry name" value="NAT_SF"/>
    <property type="match status" value="1"/>
</dbReference>
<dbReference type="EMBL" id="LR796385">
    <property type="protein sequence ID" value="CAB4141022.1"/>
    <property type="molecule type" value="Genomic_DNA"/>
</dbReference>
<organism evidence="2">
    <name type="scientific">uncultured Caudovirales phage</name>
    <dbReference type="NCBI Taxonomy" id="2100421"/>
    <lineage>
        <taxon>Viruses</taxon>
        <taxon>Duplodnaviria</taxon>
        <taxon>Heunggongvirae</taxon>
        <taxon>Uroviricota</taxon>
        <taxon>Caudoviricetes</taxon>
        <taxon>Peduoviridae</taxon>
        <taxon>Maltschvirus</taxon>
        <taxon>Maltschvirus maltsch</taxon>
    </lineage>
</organism>
<dbReference type="Pfam" id="PF00583">
    <property type="entry name" value="Acetyltransf_1"/>
    <property type="match status" value="1"/>
</dbReference>
<feature type="domain" description="N-acetyltransferase" evidence="1">
    <location>
        <begin position="3"/>
        <end position="146"/>
    </location>
</feature>
<sequence>MQFKIREVHPFRGSLKATGVLNQLVILHSGTFPYDDPVIPKEGRWWVARGYGDIVGFAGMVEETDSPGTWMLYRAGVLPGARGHGLQRALIRVRLAAAKRAGGTVAVSSTYFNNISANNLIREGFELYTPGHPWGAKGTLYWRKQL</sequence>
<proteinExistence type="predicted"/>
<dbReference type="PROSITE" id="PS51186">
    <property type="entry name" value="GNAT"/>
    <property type="match status" value="1"/>
</dbReference>
<dbReference type="InterPro" id="IPR016181">
    <property type="entry name" value="Acyl_CoA_acyltransferase"/>
</dbReference>
<dbReference type="GO" id="GO:0016747">
    <property type="term" value="F:acyltransferase activity, transferring groups other than amino-acyl groups"/>
    <property type="evidence" value="ECO:0007669"/>
    <property type="project" value="InterPro"/>
</dbReference>